<accession>W2YBX4</accession>
<evidence type="ECO:0000313" key="1">
    <source>
        <dbReference type="EMBL" id="ETP32565.1"/>
    </source>
</evidence>
<sequence length="133" mass="14725">MTRSLLIHGDAASIRESLIVRLGCHGSVLIERKQGETSSVVSDSDEVFVRTERDVGWGTAQHLLRVEEIKLAVGVQCHRRHVSDTRRTVECVDQRLTVVFLVGRFLEIGGVSSSCRKAERCDRPLREGSIGGV</sequence>
<dbReference type="Proteomes" id="UP000018948">
    <property type="component" value="Unassembled WGS sequence"/>
</dbReference>
<protein>
    <submittedName>
        <fullName evidence="1">Uncharacterized protein</fullName>
    </submittedName>
</protein>
<gene>
    <name evidence="1" type="ORF">F442_18756</name>
</gene>
<evidence type="ECO:0000313" key="2">
    <source>
        <dbReference type="Proteomes" id="UP000018948"/>
    </source>
</evidence>
<proteinExistence type="predicted"/>
<comment type="caution">
    <text evidence="1">The sequence shown here is derived from an EMBL/GenBank/DDBJ whole genome shotgun (WGS) entry which is preliminary data.</text>
</comment>
<dbReference type="EMBL" id="ANIY01003964">
    <property type="protein sequence ID" value="ETP32565.1"/>
    <property type="molecule type" value="Genomic_DNA"/>
</dbReference>
<reference evidence="1 2" key="1">
    <citation type="submission" date="2013-11" db="EMBL/GenBank/DDBJ databases">
        <title>The Genome Sequence of Phytophthora parasitica P10297.</title>
        <authorList>
            <consortium name="The Broad Institute Genomics Platform"/>
            <person name="Russ C."/>
            <person name="Tyler B."/>
            <person name="Panabieres F."/>
            <person name="Shan W."/>
            <person name="Tripathy S."/>
            <person name="Grunwald N."/>
            <person name="Machado M."/>
            <person name="Johnson C.S."/>
            <person name="Walker B."/>
            <person name="Young S.K."/>
            <person name="Zeng Q."/>
            <person name="Gargeya S."/>
            <person name="Fitzgerald M."/>
            <person name="Haas B."/>
            <person name="Abouelleil A."/>
            <person name="Allen A.W."/>
            <person name="Alvarado L."/>
            <person name="Arachchi H.M."/>
            <person name="Berlin A.M."/>
            <person name="Chapman S.B."/>
            <person name="Gainer-Dewar J."/>
            <person name="Goldberg J."/>
            <person name="Griggs A."/>
            <person name="Gujja S."/>
            <person name="Hansen M."/>
            <person name="Howarth C."/>
            <person name="Imamovic A."/>
            <person name="Ireland A."/>
            <person name="Larimer J."/>
            <person name="McCowan C."/>
            <person name="Murphy C."/>
            <person name="Pearson M."/>
            <person name="Poon T.W."/>
            <person name="Priest M."/>
            <person name="Roberts A."/>
            <person name="Saif S."/>
            <person name="Shea T."/>
            <person name="Sisk P."/>
            <person name="Sykes S."/>
            <person name="Wortman J."/>
            <person name="Nusbaum C."/>
            <person name="Birren B."/>
        </authorList>
    </citation>
    <scope>NUCLEOTIDE SEQUENCE [LARGE SCALE GENOMIC DNA]</scope>
    <source>
        <strain evidence="1 2">P10297</strain>
    </source>
</reference>
<dbReference type="AlphaFoldDB" id="W2YBX4"/>
<name>W2YBX4_PHYNI</name>
<organism evidence="1 2">
    <name type="scientific">Phytophthora nicotianae P10297</name>
    <dbReference type="NCBI Taxonomy" id="1317064"/>
    <lineage>
        <taxon>Eukaryota</taxon>
        <taxon>Sar</taxon>
        <taxon>Stramenopiles</taxon>
        <taxon>Oomycota</taxon>
        <taxon>Peronosporomycetes</taxon>
        <taxon>Peronosporales</taxon>
        <taxon>Peronosporaceae</taxon>
        <taxon>Phytophthora</taxon>
    </lineage>
</organism>